<organism evidence="1 2">
    <name type="scientific">Macrococcus hajekii</name>
    <dbReference type="NCBI Taxonomy" id="198482"/>
    <lineage>
        <taxon>Bacteria</taxon>
        <taxon>Bacillati</taxon>
        <taxon>Bacillota</taxon>
        <taxon>Bacilli</taxon>
        <taxon>Bacillales</taxon>
        <taxon>Staphylococcaceae</taxon>
        <taxon>Macrococcus</taxon>
    </lineage>
</organism>
<name>A0A4R6BKF6_9STAP</name>
<sequence length="92" mass="10675">MSNVVKLHEEPTPQNSVLREEQVAPVKMIYCKIATLPKLFNISRATAYRFLKEAEDMEEFKGRICTDVSATLTLVHIDTFSEFLRSKHKKYL</sequence>
<dbReference type="OrthoDB" id="2418067at2"/>
<dbReference type="Proteomes" id="UP000295328">
    <property type="component" value="Unassembled WGS sequence"/>
</dbReference>
<gene>
    <name evidence="1" type="ORF">ERX37_07670</name>
</gene>
<dbReference type="AlphaFoldDB" id="A0A4R6BKF6"/>
<evidence type="ECO:0000313" key="2">
    <source>
        <dbReference type="Proteomes" id="UP000295328"/>
    </source>
</evidence>
<dbReference type="RefSeq" id="WP_133430082.1">
    <property type="nucleotide sequence ID" value="NZ_BMCC01000003.1"/>
</dbReference>
<keyword evidence="2" id="KW-1185">Reference proteome</keyword>
<comment type="caution">
    <text evidence="1">The sequence shown here is derived from an EMBL/GenBank/DDBJ whole genome shotgun (WGS) entry which is preliminary data.</text>
</comment>
<dbReference type="EMBL" id="SCWE01000002">
    <property type="protein sequence ID" value="TDM02071.1"/>
    <property type="molecule type" value="Genomic_DNA"/>
</dbReference>
<protein>
    <submittedName>
        <fullName evidence="1">Helix-turn-helix domain-containing protein</fullName>
    </submittedName>
</protein>
<proteinExistence type="predicted"/>
<evidence type="ECO:0000313" key="1">
    <source>
        <dbReference type="EMBL" id="TDM02071.1"/>
    </source>
</evidence>
<reference evidence="1 2" key="1">
    <citation type="submission" date="2019-01" db="EMBL/GenBank/DDBJ databases">
        <title>Draft genome sequences of the type strains of six Macrococcus species.</title>
        <authorList>
            <person name="Mazhar S."/>
            <person name="Altermann E."/>
            <person name="Hill C."/>
            <person name="Mcauliffe O."/>
        </authorList>
    </citation>
    <scope>NUCLEOTIDE SEQUENCE [LARGE SCALE GENOMIC DNA]</scope>
    <source>
        <strain evidence="1 2">CCM4809</strain>
    </source>
</reference>
<accession>A0A4R6BKF6</accession>